<dbReference type="InterPro" id="IPR011006">
    <property type="entry name" value="CheY-like_superfamily"/>
</dbReference>
<evidence type="ECO:0000313" key="4">
    <source>
        <dbReference type="EMBL" id="EAU55553.1"/>
    </source>
</evidence>
<dbReference type="SMART" id="SM00448">
    <property type="entry name" value="REC"/>
    <property type="match status" value="1"/>
</dbReference>
<evidence type="ECO:0000313" key="5">
    <source>
        <dbReference type="Proteomes" id="UP000005297"/>
    </source>
</evidence>
<dbReference type="Proteomes" id="UP000005297">
    <property type="component" value="Unassembled WGS sequence"/>
</dbReference>
<protein>
    <submittedName>
        <fullName evidence="4">Excisionase/Xis, DNA-binding protein</fullName>
    </submittedName>
</protein>
<organism evidence="4 5">
    <name type="scientific">Mariprofundus ferrooxydans PV-1</name>
    <dbReference type="NCBI Taxonomy" id="314345"/>
    <lineage>
        <taxon>Bacteria</taxon>
        <taxon>Pseudomonadati</taxon>
        <taxon>Pseudomonadota</taxon>
        <taxon>Candidatius Mariprofundia</taxon>
        <taxon>Mariprofundales</taxon>
        <taxon>Mariprofundaceae</taxon>
        <taxon>Mariprofundus</taxon>
    </lineage>
</organism>
<sequence>MIGTEGALNLITTGKAARICGVGLNTIKSWIRSGHIRGIQLPSGHWRIPAVELDRFLATAEFNSGAKNRKPLQSVDSNGERPRVLVVDDDPQMHVFIEDACGVGGMDAEFVFSSDGYAGLIEIGRFKPHLLVLDIMMPEINGLELIQRIKKDVELARSMPVLVITGAQNRRLVMHRLEQAGPDAILHKPVAAPVLIETMRSLLEQCGSKGAAHAG</sequence>
<name>Q0F2J7_9PROT</name>
<evidence type="ECO:0000256" key="1">
    <source>
        <dbReference type="ARBA" id="ARBA00022553"/>
    </source>
</evidence>
<dbReference type="STRING" id="314344.AL013_01670"/>
<dbReference type="Gene3D" id="3.40.50.2300">
    <property type="match status" value="1"/>
</dbReference>
<dbReference type="HOGENOM" id="CLU_092045_1_0_0"/>
<dbReference type="EMBL" id="AATS01000002">
    <property type="protein sequence ID" value="EAU55553.1"/>
    <property type="molecule type" value="Genomic_DNA"/>
</dbReference>
<dbReference type="GO" id="GO:0000160">
    <property type="term" value="P:phosphorelay signal transduction system"/>
    <property type="evidence" value="ECO:0007669"/>
    <property type="project" value="InterPro"/>
</dbReference>
<reference evidence="4 5" key="1">
    <citation type="submission" date="2006-09" db="EMBL/GenBank/DDBJ databases">
        <authorList>
            <person name="Emerson D."/>
            <person name="Ferriera S."/>
            <person name="Johnson J."/>
            <person name="Kravitz S."/>
            <person name="Halpern A."/>
            <person name="Remington K."/>
            <person name="Beeson K."/>
            <person name="Tran B."/>
            <person name="Rogers Y.-H."/>
            <person name="Friedman R."/>
            <person name="Venter J.C."/>
        </authorList>
    </citation>
    <scope>NUCLEOTIDE SEQUENCE [LARGE SCALE GENOMIC DNA]</scope>
    <source>
        <strain evidence="4 5">PV-1</strain>
    </source>
</reference>
<dbReference type="InterPro" id="IPR050595">
    <property type="entry name" value="Bact_response_regulator"/>
</dbReference>
<dbReference type="PANTHER" id="PTHR44591:SF3">
    <property type="entry name" value="RESPONSE REGULATORY DOMAIN-CONTAINING PROTEIN"/>
    <property type="match status" value="1"/>
</dbReference>
<dbReference type="eggNOG" id="COG0745">
    <property type="taxonomic scope" value="Bacteria"/>
</dbReference>
<dbReference type="InterPro" id="IPR010093">
    <property type="entry name" value="SinI_DNA-bd"/>
</dbReference>
<dbReference type="AlphaFoldDB" id="Q0F2J7"/>
<comment type="caution">
    <text evidence="4">The sequence shown here is derived from an EMBL/GenBank/DDBJ whole genome shotgun (WGS) entry which is preliminary data.</text>
</comment>
<feature type="domain" description="Response regulatory" evidence="3">
    <location>
        <begin position="83"/>
        <end position="203"/>
    </location>
</feature>
<feature type="modified residue" description="4-aspartylphosphate" evidence="2">
    <location>
        <position position="134"/>
    </location>
</feature>
<dbReference type="OrthoDB" id="5297299at2"/>
<dbReference type="InterPro" id="IPR001789">
    <property type="entry name" value="Sig_transdc_resp-reg_receiver"/>
</dbReference>
<dbReference type="NCBIfam" id="TIGR01764">
    <property type="entry name" value="excise"/>
    <property type="match status" value="1"/>
</dbReference>
<dbReference type="CDD" id="cd00156">
    <property type="entry name" value="REC"/>
    <property type="match status" value="1"/>
</dbReference>
<keyword evidence="1 2" id="KW-0597">Phosphoprotein</keyword>
<keyword evidence="5" id="KW-1185">Reference proteome</keyword>
<gene>
    <name evidence="4" type="ORF">SPV1_01357</name>
</gene>
<dbReference type="PROSITE" id="PS50110">
    <property type="entry name" value="RESPONSE_REGULATORY"/>
    <property type="match status" value="1"/>
</dbReference>
<dbReference type="InterPro" id="IPR009061">
    <property type="entry name" value="DNA-bd_dom_put_sf"/>
</dbReference>
<dbReference type="PANTHER" id="PTHR44591">
    <property type="entry name" value="STRESS RESPONSE REGULATOR PROTEIN 1"/>
    <property type="match status" value="1"/>
</dbReference>
<proteinExistence type="predicted"/>
<dbReference type="SUPFAM" id="SSF46955">
    <property type="entry name" value="Putative DNA-binding domain"/>
    <property type="match status" value="1"/>
</dbReference>
<dbReference type="GO" id="GO:0003677">
    <property type="term" value="F:DNA binding"/>
    <property type="evidence" value="ECO:0007669"/>
    <property type="project" value="UniProtKB-KW"/>
</dbReference>
<evidence type="ECO:0000259" key="3">
    <source>
        <dbReference type="PROSITE" id="PS50110"/>
    </source>
</evidence>
<keyword evidence="4" id="KW-0238">DNA-binding</keyword>
<dbReference type="Pfam" id="PF12728">
    <property type="entry name" value="HTH_17"/>
    <property type="match status" value="1"/>
</dbReference>
<dbReference type="InterPro" id="IPR041657">
    <property type="entry name" value="HTH_17"/>
</dbReference>
<dbReference type="SUPFAM" id="SSF52172">
    <property type="entry name" value="CheY-like"/>
    <property type="match status" value="1"/>
</dbReference>
<accession>Q0F2J7</accession>
<evidence type="ECO:0000256" key="2">
    <source>
        <dbReference type="PROSITE-ProRule" id="PRU00169"/>
    </source>
</evidence>
<dbReference type="Pfam" id="PF00072">
    <property type="entry name" value="Response_reg"/>
    <property type="match status" value="1"/>
</dbReference>
<dbReference type="InParanoid" id="Q0F2J7"/>